<evidence type="ECO:0000313" key="2">
    <source>
        <dbReference type="Proteomes" id="UP000716291"/>
    </source>
</evidence>
<name>A0A9P6WYM7_RHIOR</name>
<protein>
    <submittedName>
        <fullName evidence="1">Uncharacterized protein</fullName>
    </submittedName>
</protein>
<accession>A0A9P6WYM7</accession>
<proteinExistence type="predicted"/>
<keyword evidence="2" id="KW-1185">Reference proteome</keyword>
<gene>
    <name evidence="1" type="ORF">G6F64_012007</name>
</gene>
<evidence type="ECO:0000313" key="1">
    <source>
        <dbReference type="EMBL" id="KAG1301206.1"/>
    </source>
</evidence>
<comment type="caution">
    <text evidence="1">The sequence shown here is derived from an EMBL/GenBank/DDBJ whole genome shotgun (WGS) entry which is preliminary data.</text>
</comment>
<dbReference type="Proteomes" id="UP000716291">
    <property type="component" value="Unassembled WGS sequence"/>
</dbReference>
<dbReference type="EMBL" id="JAANQT010003285">
    <property type="protein sequence ID" value="KAG1301206.1"/>
    <property type="molecule type" value="Genomic_DNA"/>
</dbReference>
<reference evidence="1" key="1">
    <citation type="journal article" date="2020" name="Microb. Genom.">
        <title>Genetic diversity of clinical and environmental Mucorales isolates obtained from an investigation of mucormycosis cases among solid organ transplant recipients.</title>
        <authorList>
            <person name="Nguyen M.H."/>
            <person name="Kaul D."/>
            <person name="Muto C."/>
            <person name="Cheng S.J."/>
            <person name="Richter R.A."/>
            <person name="Bruno V.M."/>
            <person name="Liu G."/>
            <person name="Beyhan S."/>
            <person name="Sundermann A.J."/>
            <person name="Mounaud S."/>
            <person name="Pasculle A.W."/>
            <person name="Nierman W.C."/>
            <person name="Driscoll E."/>
            <person name="Cumbie R."/>
            <person name="Clancy C.J."/>
            <person name="Dupont C.L."/>
        </authorList>
    </citation>
    <scope>NUCLEOTIDE SEQUENCE</scope>
    <source>
        <strain evidence="1">GL11</strain>
    </source>
</reference>
<dbReference type="OrthoDB" id="2287998at2759"/>
<sequence>MRGKRKSIDTSEAQLLKKTKINGLRKDYKFLAWVESSFQKQPADLDYYSFAEHFNGTEDATNANYMDLLLTLQSKQSNKVTNVAHTAETTFATRRFHSKVFGKKYHEYWESRKDSTLREDINNESRSAISCIQRLVHQNLIERANNVFSTSYSSSNCPTSNATFSDATTSGATTSNGLTKTLAQTIELASDYLAQLGVINLTSNSVRNILKMCTTEEEYENIILSVNVKEVEITESARTLFKQLKMLNDYDIGLIENLVKHFLDLIESPKNPLNNTMLERSAAIQTSIVVTNQLFLAVNDIVELGWLEREYFGTNKTKWDGVLFKTGDHKVSPWLYRVLWRSE</sequence>
<organism evidence="1 2">
    <name type="scientific">Rhizopus oryzae</name>
    <name type="common">Mucormycosis agent</name>
    <name type="synonym">Rhizopus arrhizus var. delemar</name>
    <dbReference type="NCBI Taxonomy" id="64495"/>
    <lineage>
        <taxon>Eukaryota</taxon>
        <taxon>Fungi</taxon>
        <taxon>Fungi incertae sedis</taxon>
        <taxon>Mucoromycota</taxon>
        <taxon>Mucoromycotina</taxon>
        <taxon>Mucoromycetes</taxon>
        <taxon>Mucorales</taxon>
        <taxon>Mucorineae</taxon>
        <taxon>Rhizopodaceae</taxon>
        <taxon>Rhizopus</taxon>
    </lineage>
</organism>
<dbReference type="AlphaFoldDB" id="A0A9P6WYM7"/>